<feature type="region of interest" description="Disordered" evidence="1">
    <location>
        <begin position="157"/>
        <end position="234"/>
    </location>
</feature>
<sequence length="256" mass="27751">MEDEGPKGRALPERISLQSQEEAEKKKGKIPPPVPKKPSVLYLPLTSPAAQAEAYVTEPRLPLSPIITLEEDAKCLPTDDHLPSAGTRMTSRPQSNSEREASPPGSLMEPSTEEKSVISDKTAEWIAEDDDDVFVASRTTEDLFTVIHRSKRKLLGWKEPGETFAGSSRPSSHSPVRNPPESPVSELAASSGSSGSANLDAGRNDDFKALLQKKGSKATPRSRPSAAELLKTTNPLARRIIAQFSKDYKTPDNPST</sequence>
<name>A0A6P3IHK4_BISBB</name>
<evidence type="ECO:0000313" key="2">
    <source>
        <dbReference type="Proteomes" id="UP000515208"/>
    </source>
</evidence>
<evidence type="ECO:0000313" key="3">
    <source>
        <dbReference type="RefSeq" id="XP_010853901.1"/>
    </source>
</evidence>
<organism evidence="2 3">
    <name type="scientific">Bison bison bison</name>
    <name type="common">North American plains bison</name>
    <dbReference type="NCBI Taxonomy" id="43346"/>
    <lineage>
        <taxon>Eukaryota</taxon>
        <taxon>Metazoa</taxon>
        <taxon>Chordata</taxon>
        <taxon>Craniata</taxon>
        <taxon>Vertebrata</taxon>
        <taxon>Euteleostomi</taxon>
        <taxon>Mammalia</taxon>
        <taxon>Eutheria</taxon>
        <taxon>Laurasiatheria</taxon>
        <taxon>Artiodactyla</taxon>
        <taxon>Ruminantia</taxon>
        <taxon>Pecora</taxon>
        <taxon>Bovidae</taxon>
        <taxon>Bovinae</taxon>
        <taxon>Bison</taxon>
    </lineage>
</organism>
<keyword evidence="2" id="KW-1185">Reference proteome</keyword>
<protein>
    <submittedName>
        <fullName evidence="3">NHS-like protein 2</fullName>
    </submittedName>
</protein>
<feature type="compositionally biased region" description="Basic and acidic residues" evidence="1">
    <location>
        <begin position="112"/>
        <end position="123"/>
    </location>
</feature>
<proteinExistence type="predicted"/>
<feature type="compositionally biased region" description="Polar residues" evidence="1">
    <location>
        <begin position="165"/>
        <end position="175"/>
    </location>
</feature>
<gene>
    <name evidence="3" type="primary">LOC104999960</name>
</gene>
<dbReference type="OrthoDB" id="9906533at2759"/>
<feature type="region of interest" description="Disordered" evidence="1">
    <location>
        <begin position="1"/>
        <end position="39"/>
    </location>
</feature>
<evidence type="ECO:0000256" key="1">
    <source>
        <dbReference type="SAM" id="MobiDB-lite"/>
    </source>
</evidence>
<dbReference type="KEGG" id="bbis:104999960"/>
<feature type="compositionally biased region" description="Basic and acidic residues" evidence="1">
    <location>
        <begin position="1"/>
        <end position="12"/>
    </location>
</feature>
<dbReference type="PANTHER" id="PTHR23039:SF2">
    <property type="entry name" value="NHS-LIKE PROTEIN 2"/>
    <property type="match status" value="1"/>
</dbReference>
<dbReference type="GeneID" id="104999960"/>
<dbReference type="GO" id="GO:0030154">
    <property type="term" value="P:cell differentiation"/>
    <property type="evidence" value="ECO:0007669"/>
    <property type="project" value="TreeGrafter"/>
</dbReference>
<reference evidence="3" key="1">
    <citation type="submission" date="2025-08" db="UniProtKB">
        <authorList>
            <consortium name="RefSeq"/>
        </authorList>
    </citation>
    <scope>IDENTIFICATION</scope>
    <source>
        <tissue evidence="3">Blood</tissue>
    </source>
</reference>
<feature type="compositionally biased region" description="Polar residues" evidence="1">
    <location>
        <begin position="87"/>
        <end position="96"/>
    </location>
</feature>
<dbReference type="PANTHER" id="PTHR23039">
    <property type="entry name" value="NANCE-HORAN SYNDROME PROTEIN"/>
    <property type="match status" value="1"/>
</dbReference>
<dbReference type="RefSeq" id="XP_010853901.1">
    <property type="nucleotide sequence ID" value="XM_010855599.1"/>
</dbReference>
<feature type="region of interest" description="Disordered" evidence="1">
    <location>
        <begin position="74"/>
        <end position="123"/>
    </location>
</feature>
<dbReference type="InterPro" id="IPR024845">
    <property type="entry name" value="NHS-like"/>
</dbReference>
<dbReference type="Pfam" id="PF15273">
    <property type="entry name" value="NHS"/>
    <property type="match status" value="1"/>
</dbReference>
<dbReference type="Proteomes" id="UP000515208">
    <property type="component" value="Unplaced"/>
</dbReference>
<accession>A0A6P3IHK4</accession>
<dbReference type="AlphaFoldDB" id="A0A6P3IHK4"/>
<feature type="compositionally biased region" description="Low complexity" evidence="1">
    <location>
        <begin position="188"/>
        <end position="197"/>
    </location>
</feature>